<evidence type="ECO:0000256" key="1">
    <source>
        <dbReference type="SAM" id="MobiDB-lite"/>
    </source>
</evidence>
<dbReference type="OrthoDB" id="3064381at2759"/>
<feature type="region of interest" description="Disordered" evidence="1">
    <location>
        <begin position="333"/>
        <end position="364"/>
    </location>
</feature>
<proteinExistence type="predicted"/>
<feature type="compositionally biased region" description="Low complexity" evidence="1">
    <location>
        <begin position="99"/>
        <end position="110"/>
    </location>
</feature>
<evidence type="ECO:0000313" key="3">
    <source>
        <dbReference type="Proteomes" id="UP000772434"/>
    </source>
</evidence>
<gene>
    <name evidence="2" type="ORF">BDP27DRAFT_1370848</name>
</gene>
<accession>A0A9P5PAU7</accession>
<sequence>MAWRDELIDIGQVQQRRYQRRLYDIPDEATPIPDAGVRELRMPSETSSISFYLSFLGHFGLTPVSLKPLTTEIIDVDWDESLTIVEEPSNDTQVGKGKGTSTSMLLSSGGEEAPTTEVPKEELLSESAKGDAWGDSSSEEVEVPLDTSGGEVDSMEIDALVALENGLNDDAEGIVEKIADSMDVDVPASVEQGFNRDLTASVEELGHACVEKVADSMDVDVPASVEQGFNRDLPTSVEGLGHASVEKVADSMDVDVPASVEKVEEDPPELDALTSEAEGEDEVTLFFAYSASVESRQTKGSKVLGEAEAVDVQYDLRPRGKPTAKLEDVAEDECYTSKHQKKKKKKKKKETQTTTQAESQVAAKPHKPFFLRSSLNLPSLDDDYTERKKYPGISIFTGDGKDSMVFEWEPYSNYDHSKWYTKLCQNVKHFESDSPYIHVMSYAALMGSPAGQVQEQLRTKILLVRGCPTDMNFNIEGLEKFGNINVPRPMQDASRYDPNDPSKVHVRATLREFFHSDKILSSLVNPLATPTPLDQISSDYYAYKYFNLMPIPRFTSTYPHDLMDYYSAGKSMAMDPNHMDLGGFIQKTLVHCGSKWLIVGIPETEDKGCSWIPAYSQRPTESLDLNTNYSWFGIWLRPGDLLPITSCLQPGTLQVVFTLEDCICSGGYSVNSATMAKTVFASYHSFVASLSLNKVDPSNELPVILRVLIFWYSRLVENEADYFKTIKDTTATLSHIPNLRRIDDLINLLALLNLADLAWVISPARYAGEKKPADYETAREVASRFRAWLYTRFRITECRENGGESDDEEDESMGGEHSFLEDLGQSFLFDHARLLLRHVTNFYRKRIDSDNIRNVKYINPTIVCKAIEEDFCGVEEGFDDWWEGSREEDMETEAQITLLVEQKDHEQVNILEWEGVGDSYAWAGPRQGYLYKMDIVSRQVVHRVL</sequence>
<dbReference type="EMBL" id="JADNRY010000261">
    <property type="protein sequence ID" value="KAF9060073.1"/>
    <property type="molecule type" value="Genomic_DNA"/>
</dbReference>
<reference evidence="2" key="1">
    <citation type="submission" date="2020-11" db="EMBL/GenBank/DDBJ databases">
        <authorList>
            <consortium name="DOE Joint Genome Institute"/>
            <person name="Ahrendt S."/>
            <person name="Riley R."/>
            <person name="Andreopoulos W."/>
            <person name="Labutti K."/>
            <person name="Pangilinan J."/>
            <person name="Ruiz-Duenas F.J."/>
            <person name="Barrasa J.M."/>
            <person name="Sanchez-Garcia M."/>
            <person name="Camarero S."/>
            <person name="Miyauchi S."/>
            <person name="Serrano A."/>
            <person name="Linde D."/>
            <person name="Babiker R."/>
            <person name="Drula E."/>
            <person name="Ayuso-Fernandez I."/>
            <person name="Pacheco R."/>
            <person name="Padilla G."/>
            <person name="Ferreira P."/>
            <person name="Barriuso J."/>
            <person name="Kellner H."/>
            <person name="Castanera R."/>
            <person name="Alfaro M."/>
            <person name="Ramirez L."/>
            <person name="Pisabarro A.G."/>
            <person name="Kuo A."/>
            <person name="Tritt A."/>
            <person name="Lipzen A."/>
            <person name="He G."/>
            <person name="Yan M."/>
            <person name="Ng V."/>
            <person name="Cullen D."/>
            <person name="Martin F."/>
            <person name="Rosso M.-N."/>
            <person name="Henrissat B."/>
            <person name="Hibbett D."/>
            <person name="Martinez A.T."/>
            <person name="Grigoriev I.V."/>
        </authorList>
    </citation>
    <scope>NUCLEOTIDE SEQUENCE</scope>
    <source>
        <strain evidence="2">AH 40177</strain>
    </source>
</reference>
<feature type="compositionally biased region" description="Basic residues" evidence="1">
    <location>
        <begin position="338"/>
        <end position="349"/>
    </location>
</feature>
<organism evidence="2 3">
    <name type="scientific">Rhodocollybia butyracea</name>
    <dbReference type="NCBI Taxonomy" id="206335"/>
    <lineage>
        <taxon>Eukaryota</taxon>
        <taxon>Fungi</taxon>
        <taxon>Dikarya</taxon>
        <taxon>Basidiomycota</taxon>
        <taxon>Agaricomycotina</taxon>
        <taxon>Agaricomycetes</taxon>
        <taxon>Agaricomycetidae</taxon>
        <taxon>Agaricales</taxon>
        <taxon>Marasmiineae</taxon>
        <taxon>Omphalotaceae</taxon>
        <taxon>Rhodocollybia</taxon>
    </lineage>
</organism>
<name>A0A9P5PAU7_9AGAR</name>
<dbReference type="AlphaFoldDB" id="A0A9P5PAU7"/>
<comment type="caution">
    <text evidence="2">The sequence shown here is derived from an EMBL/GenBank/DDBJ whole genome shotgun (WGS) entry which is preliminary data.</text>
</comment>
<dbReference type="Proteomes" id="UP000772434">
    <property type="component" value="Unassembled WGS sequence"/>
</dbReference>
<feature type="region of interest" description="Disordered" evidence="1">
    <location>
        <begin position="87"/>
        <end position="152"/>
    </location>
</feature>
<protein>
    <submittedName>
        <fullName evidence="2">Uncharacterized protein</fullName>
    </submittedName>
</protein>
<keyword evidence="3" id="KW-1185">Reference proteome</keyword>
<evidence type="ECO:0000313" key="2">
    <source>
        <dbReference type="EMBL" id="KAF9060073.1"/>
    </source>
</evidence>